<dbReference type="InterPro" id="IPR001789">
    <property type="entry name" value="Sig_transdc_resp-reg_receiver"/>
</dbReference>
<name>A0A5J4ZNK8_9ASTE</name>
<feature type="domain" description="Response regulatory" evidence="2">
    <location>
        <begin position="22"/>
        <end position="137"/>
    </location>
</feature>
<evidence type="ECO:0000313" key="4">
    <source>
        <dbReference type="Proteomes" id="UP000325577"/>
    </source>
</evidence>
<evidence type="ECO:0000313" key="3">
    <source>
        <dbReference type="EMBL" id="KAA8519414.1"/>
    </source>
</evidence>
<organism evidence="3 4">
    <name type="scientific">Nyssa sinensis</name>
    <dbReference type="NCBI Taxonomy" id="561372"/>
    <lineage>
        <taxon>Eukaryota</taxon>
        <taxon>Viridiplantae</taxon>
        <taxon>Streptophyta</taxon>
        <taxon>Embryophyta</taxon>
        <taxon>Tracheophyta</taxon>
        <taxon>Spermatophyta</taxon>
        <taxon>Magnoliopsida</taxon>
        <taxon>eudicotyledons</taxon>
        <taxon>Gunneridae</taxon>
        <taxon>Pentapetalae</taxon>
        <taxon>asterids</taxon>
        <taxon>Cornales</taxon>
        <taxon>Nyssaceae</taxon>
        <taxon>Nyssa</taxon>
    </lineage>
</organism>
<dbReference type="Pfam" id="PF00072">
    <property type="entry name" value="Response_reg"/>
    <property type="match status" value="1"/>
</dbReference>
<dbReference type="InterPro" id="IPR052048">
    <property type="entry name" value="ST_Response_Regulator"/>
</dbReference>
<dbReference type="PANTHER" id="PTHR43228:SF1">
    <property type="entry name" value="TWO-COMPONENT RESPONSE REGULATOR ARR22"/>
    <property type="match status" value="1"/>
</dbReference>
<feature type="modified residue" description="4-aspartylphosphate" evidence="1">
    <location>
        <position position="72"/>
    </location>
</feature>
<dbReference type="Proteomes" id="UP000325577">
    <property type="component" value="Linkage Group LG6"/>
</dbReference>
<dbReference type="GO" id="GO:0000160">
    <property type="term" value="P:phosphorelay signal transduction system"/>
    <property type="evidence" value="ECO:0007669"/>
    <property type="project" value="InterPro"/>
</dbReference>
<dbReference type="EMBL" id="CM018049">
    <property type="protein sequence ID" value="KAA8519414.1"/>
    <property type="molecule type" value="Genomic_DNA"/>
</dbReference>
<dbReference type="PANTHER" id="PTHR43228">
    <property type="entry name" value="TWO-COMPONENT RESPONSE REGULATOR"/>
    <property type="match status" value="1"/>
</dbReference>
<protein>
    <recommendedName>
        <fullName evidence="2">Response regulatory domain-containing protein</fullName>
    </recommendedName>
</protein>
<dbReference type="SMART" id="SM00448">
    <property type="entry name" value="REC"/>
    <property type="match status" value="1"/>
</dbReference>
<dbReference type="InterPro" id="IPR011006">
    <property type="entry name" value="CheY-like_superfamily"/>
</dbReference>
<dbReference type="AlphaFoldDB" id="A0A5J4ZNK8"/>
<evidence type="ECO:0000259" key="2">
    <source>
        <dbReference type="PROSITE" id="PS50110"/>
    </source>
</evidence>
<keyword evidence="4" id="KW-1185">Reference proteome</keyword>
<dbReference type="OrthoDB" id="21225at2759"/>
<reference evidence="3 4" key="1">
    <citation type="submission" date="2019-09" db="EMBL/GenBank/DDBJ databases">
        <title>A chromosome-level genome assembly of the Chinese tupelo Nyssa sinensis.</title>
        <authorList>
            <person name="Yang X."/>
            <person name="Kang M."/>
            <person name="Yang Y."/>
            <person name="Xiong H."/>
            <person name="Wang M."/>
            <person name="Zhang Z."/>
            <person name="Wang Z."/>
            <person name="Wu H."/>
            <person name="Ma T."/>
            <person name="Liu J."/>
            <person name="Xi Z."/>
        </authorList>
    </citation>
    <scope>NUCLEOTIDE SEQUENCE [LARGE SCALE GENOMIC DNA]</scope>
    <source>
        <strain evidence="3">J267</strain>
        <tissue evidence="3">Leaf</tissue>
    </source>
</reference>
<accession>A0A5J4ZNK8</accession>
<gene>
    <name evidence="3" type="ORF">F0562_013711</name>
</gene>
<dbReference type="CDD" id="cd17546">
    <property type="entry name" value="REC_hyHK_CKI1_RcsC-like"/>
    <property type="match status" value="1"/>
</dbReference>
<proteinExistence type="predicted"/>
<sequence>MAFRIGTSNSKCKKVGGNQKICVLIVDDDRATRRIHSALLNKFGVETQVAENGKEAVDLYRSGASFDLVIMDMEMPVMDGPTATQELRRMGVNSMIVGVTSRGQDSEKQAFMRAGLDDCHVKPLNSNTIASLLQQVNKNH</sequence>
<dbReference type="Gene3D" id="3.40.50.2300">
    <property type="match status" value="1"/>
</dbReference>
<evidence type="ECO:0000256" key="1">
    <source>
        <dbReference type="PROSITE-ProRule" id="PRU00169"/>
    </source>
</evidence>
<dbReference type="PROSITE" id="PS50110">
    <property type="entry name" value="RESPONSE_REGULATORY"/>
    <property type="match status" value="1"/>
</dbReference>
<dbReference type="SUPFAM" id="SSF52172">
    <property type="entry name" value="CheY-like"/>
    <property type="match status" value="1"/>
</dbReference>
<keyword evidence="1" id="KW-0597">Phosphoprotein</keyword>